<proteinExistence type="predicted"/>
<feature type="region of interest" description="Disordered" evidence="1">
    <location>
        <begin position="1"/>
        <end position="20"/>
    </location>
</feature>
<feature type="domain" description="CHAT" evidence="2">
    <location>
        <begin position="731"/>
        <end position="990"/>
    </location>
</feature>
<dbReference type="Proteomes" id="UP001432011">
    <property type="component" value="Chromosome"/>
</dbReference>
<name>A0ABZ1SV97_9ACTN</name>
<organism evidence="3 4">
    <name type="scientific">Microbispora hainanensis</name>
    <dbReference type="NCBI Taxonomy" id="568844"/>
    <lineage>
        <taxon>Bacteria</taxon>
        <taxon>Bacillati</taxon>
        <taxon>Actinomycetota</taxon>
        <taxon>Actinomycetes</taxon>
        <taxon>Streptosporangiales</taxon>
        <taxon>Streptosporangiaceae</taxon>
        <taxon>Microbispora</taxon>
    </lineage>
</organism>
<dbReference type="Gene3D" id="1.25.40.10">
    <property type="entry name" value="Tetratricopeptide repeat domain"/>
    <property type="match status" value="2"/>
</dbReference>
<keyword evidence="4" id="KW-1185">Reference proteome</keyword>
<accession>A0ABZ1SV97</accession>
<reference evidence="3" key="1">
    <citation type="submission" date="2022-10" db="EMBL/GenBank/DDBJ databases">
        <title>The complete genomes of actinobacterial strains from the NBC collection.</title>
        <authorList>
            <person name="Joergensen T.S."/>
            <person name="Alvarez Arevalo M."/>
            <person name="Sterndorff E.B."/>
            <person name="Faurdal D."/>
            <person name="Vuksanovic O."/>
            <person name="Mourched A.-S."/>
            <person name="Charusanti P."/>
            <person name="Shaw S."/>
            <person name="Blin K."/>
            <person name="Weber T."/>
        </authorList>
    </citation>
    <scope>NUCLEOTIDE SEQUENCE</scope>
    <source>
        <strain evidence="3">NBC_00254</strain>
    </source>
</reference>
<evidence type="ECO:0000313" key="4">
    <source>
        <dbReference type="Proteomes" id="UP001432011"/>
    </source>
</evidence>
<dbReference type="EMBL" id="CP108085">
    <property type="protein sequence ID" value="WUP76631.1"/>
    <property type="molecule type" value="Genomic_DNA"/>
</dbReference>
<dbReference type="PANTHER" id="PTHR10098">
    <property type="entry name" value="RAPSYN-RELATED"/>
    <property type="match status" value="1"/>
</dbReference>
<feature type="compositionally biased region" description="Basic and acidic residues" evidence="1">
    <location>
        <begin position="449"/>
        <end position="463"/>
    </location>
</feature>
<dbReference type="SUPFAM" id="SSF48452">
    <property type="entry name" value="TPR-like"/>
    <property type="match status" value="2"/>
</dbReference>
<evidence type="ECO:0000259" key="2">
    <source>
        <dbReference type="Pfam" id="PF12770"/>
    </source>
</evidence>
<feature type="region of interest" description="Disordered" evidence="1">
    <location>
        <begin position="1004"/>
        <end position="1027"/>
    </location>
</feature>
<gene>
    <name evidence="3" type="ORF">OG913_06310</name>
</gene>
<sequence length="1027" mass="106211">MGTRVDASPESPGSLEPADAVPIDAVPIDAVPIDTVPIDTVPIDTVPIDTVPIDTVPTDVVPTDVVSADAVPAEAEAAEAEAALAAVDRDPVSGLPAAERAARRAARAGHAVAASTAERAWGHALLHVGELDNAIRHLSRAAAWGARAGRADLTAEARYKLAFAILQRGRPQAALREIDAALPDLTGIAAARARAQRAIVLHVMGRLDESFAEFEVALQVLRHHADLLGVQRMLINRALVHSDRHAFAAAERDLLEAETLARTLGRPLTIGLIANNLGLMETLRGDVPAALRHLDRAERIIGAHGAQLGTLHQDRAELLLSVGLTAEAKAAAARAVDAYRRERRSLKGPEVQVLLAQAEILSGDPAAALGHARAALRRFRAQGRREWTELARLSILSAQRAAGLRPRVPTAVIDVMVATLDAAGWPAAALDAAIVAAQVTAGRRVRHDVRRDRDDGAPERSGDARAGAEPAAERRSRTADVAADYLSRAAAASRSRGPALVRARGWYARALQRRAEGDARGVLAAVRTGLRVLDEHASAMGATDLRVHAAAHRADLVALGLEVAFEAGRPDGLLEWSERARASRLPAAPVRPPDDPVLTALLARLRSVTRDLAGQAAAPAPLLARQADLERRIRDHSRRLGGTPGNTPAAPVTPRDLAASLGAWALVEYVRRGADLHVLTVVDGRVSVRRLGTTAGAADLIERLTFAVRRDARPDARPEALAASAALSDAAAARLDALLLGPLTEIGDRPLVVVPTGPLHSLPWSLLPSCAGRPVTVAPSATLWHLARTRLAAATGADGDGHGDGAVAGGGVVAVAGPRLPAAGPEAAAVGAIHGGTVLAGAAASVEAVSAALARAGLAHLAAHGHLSADNPLFSGIALADGPLMAYDVERLPRVPHTLVLAACDSGRSVVRTGDELMGLAVAFLARGASQLVASVLPIPDAATMPVMVAFHERLAAGRPPAAALAEAQQAVRGGDPRTAAAAAGFVCIGAGAVPVRGRGQGPDEVAAGVGRGPGTVTMSQDEVRLT</sequence>
<evidence type="ECO:0000256" key="1">
    <source>
        <dbReference type="SAM" id="MobiDB-lite"/>
    </source>
</evidence>
<feature type="region of interest" description="Disordered" evidence="1">
    <location>
        <begin position="446"/>
        <end position="476"/>
    </location>
</feature>
<dbReference type="PANTHER" id="PTHR10098:SF108">
    <property type="entry name" value="TETRATRICOPEPTIDE REPEAT PROTEIN 28"/>
    <property type="match status" value="1"/>
</dbReference>
<dbReference type="InterPro" id="IPR024983">
    <property type="entry name" value="CHAT_dom"/>
</dbReference>
<protein>
    <submittedName>
        <fullName evidence="3">CHAT domain-containing protein</fullName>
    </submittedName>
</protein>
<dbReference type="RefSeq" id="WP_328709964.1">
    <property type="nucleotide sequence ID" value="NZ_CP108085.1"/>
</dbReference>
<evidence type="ECO:0000313" key="3">
    <source>
        <dbReference type="EMBL" id="WUP76631.1"/>
    </source>
</evidence>
<dbReference type="Pfam" id="PF12770">
    <property type="entry name" value="CHAT"/>
    <property type="match status" value="1"/>
</dbReference>
<dbReference type="InterPro" id="IPR011990">
    <property type="entry name" value="TPR-like_helical_dom_sf"/>
</dbReference>